<gene>
    <name evidence="1" type="ORF">HH303_18555</name>
</gene>
<organism evidence="1 2">
    <name type="scientific">Pacificispira spongiicola</name>
    <dbReference type="NCBI Taxonomy" id="2729598"/>
    <lineage>
        <taxon>Bacteria</taxon>
        <taxon>Pseudomonadati</taxon>
        <taxon>Pseudomonadota</taxon>
        <taxon>Alphaproteobacteria</taxon>
        <taxon>Rhodospirillales</taxon>
        <taxon>Rhodospirillaceae</taxon>
        <taxon>Pacificispira</taxon>
    </lineage>
</organism>
<reference evidence="1 2" key="1">
    <citation type="submission" date="2020-04" db="EMBL/GenBank/DDBJ databases">
        <title>Rhodospirillaceae bacterium KN72 isolated from deep sea.</title>
        <authorList>
            <person name="Zhang D.-C."/>
        </authorList>
    </citation>
    <scope>NUCLEOTIDE SEQUENCE [LARGE SCALE GENOMIC DNA]</scope>
    <source>
        <strain evidence="1 2">KN72</strain>
    </source>
</reference>
<dbReference type="AlphaFoldDB" id="A0A7Y0E3F2"/>
<dbReference type="EMBL" id="JABBNT010000006">
    <property type="protein sequence ID" value="NMM46499.1"/>
    <property type="molecule type" value="Genomic_DNA"/>
</dbReference>
<evidence type="ECO:0000313" key="1">
    <source>
        <dbReference type="EMBL" id="NMM46499.1"/>
    </source>
</evidence>
<dbReference type="RefSeq" id="WP_169626897.1">
    <property type="nucleotide sequence ID" value="NZ_JABBNT010000006.1"/>
</dbReference>
<protein>
    <submittedName>
        <fullName evidence="1">Uncharacterized protein</fullName>
    </submittedName>
</protein>
<keyword evidence="2" id="KW-1185">Reference proteome</keyword>
<comment type="caution">
    <text evidence="1">The sequence shown here is derived from an EMBL/GenBank/DDBJ whole genome shotgun (WGS) entry which is preliminary data.</text>
</comment>
<dbReference type="Proteomes" id="UP000539372">
    <property type="component" value="Unassembled WGS sequence"/>
</dbReference>
<name>A0A7Y0E3F2_9PROT</name>
<proteinExistence type="predicted"/>
<accession>A0A7Y0E3F2</accession>
<evidence type="ECO:0000313" key="2">
    <source>
        <dbReference type="Proteomes" id="UP000539372"/>
    </source>
</evidence>
<sequence>MSDLRAVPIDILRKARILVAKPDHPGSGVPALRREVLAGLDKAISGAAPQLAGPLPAHSSHPPHSASDTDNITLGFLIDNVLSIMVICSRCRKPHNMDPEVWAKAKKYSRNTRLGRLREALYCDACRRAGLPKSVLVLPGAKYDAEGHMLTDLALFTRGQELRELF</sequence>